<dbReference type="SUPFAM" id="SSF47413">
    <property type="entry name" value="lambda repressor-like DNA-binding domains"/>
    <property type="match status" value="1"/>
</dbReference>
<dbReference type="OrthoDB" id="9796186at2"/>
<dbReference type="Proteomes" id="UP000183047">
    <property type="component" value="Unassembled WGS sequence"/>
</dbReference>
<dbReference type="AlphaFoldDB" id="A0A1G5AGE0"/>
<dbReference type="CDD" id="cd01392">
    <property type="entry name" value="HTH_LacI"/>
    <property type="match status" value="1"/>
</dbReference>
<dbReference type="RefSeq" id="WP_026655288.1">
    <property type="nucleotide sequence ID" value="NZ_FMUR01000003.1"/>
</dbReference>
<dbReference type="SUPFAM" id="SSF53822">
    <property type="entry name" value="Periplasmic binding protein-like I"/>
    <property type="match status" value="1"/>
</dbReference>
<dbReference type="GO" id="GO:0000976">
    <property type="term" value="F:transcription cis-regulatory region binding"/>
    <property type="evidence" value="ECO:0007669"/>
    <property type="project" value="TreeGrafter"/>
</dbReference>
<proteinExistence type="predicted"/>
<feature type="domain" description="HTH lacI-type" evidence="5">
    <location>
        <begin position="2"/>
        <end position="56"/>
    </location>
</feature>
<dbReference type="EMBL" id="FMUR01000003">
    <property type="protein sequence ID" value="SCX76940.1"/>
    <property type="molecule type" value="Genomic_DNA"/>
</dbReference>
<keyword evidence="2" id="KW-0805">Transcription regulation</keyword>
<reference evidence="7" key="1">
    <citation type="submission" date="2016-10" db="EMBL/GenBank/DDBJ databases">
        <authorList>
            <person name="Varghese N."/>
            <person name="Submissions S."/>
        </authorList>
    </citation>
    <scope>NUCLEOTIDE SEQUENCE [LARGE SCALE GENOMIC DNA]</scope>
    <source>
        <strain evidence="7">XBD2006</strain>
    </source>
</reference>
<dbReference type="Gene3D" id="1.10.260.40">
    <property type="entry name" value="lambda repressor-like DNA-binding domains"/>
    <property type="match status" value="1"/>
</dbReference>
<dbReference type="Pfam" id="PF00356">
    <property type="entry name" value="LacI"/>
    <property type="match status" value="1"/>
</dbReference>
<evidence type="ECO:0000256" key="1">
    <source>
        <dbReference type="ARBA" id="ARBA00022491"/>
    </source>
</evidence>
<dbReference type="SMART" id="SM00354">
    <property type="entry name" value="HTH_LACI"/>
    <property type="match status" value="1"/>
</dbReference>
<name>A0A1G5AGE0_9FIRM</name>
<dbReference type="CDD" id="cd06291">
    <property type="entry name" value="PBP1_Qymf-like"/>
    <property type="match status" value="1"/>
</dbReference>
<sequence length="326" mass="35763">MATLKDVAARCGLTVTTVSRVLNNRGYISDKTRSKVYAAMEELNYQPNEVARSLSKKSTNTIGVIMPHIRHPYFSEMISNIENAASKKGYKILLANSKGADHKEKEYLDMCTSNRVAGVIVFSSTVKGLEFANSNIPLITVERFVENGTAAVECDNEQGGMLAAEALIKSGCKHLLIISGVSKSVMPADDRLKGFAKVCEERGVVYKAVSTSMNQYNNLEYHALLTGELKLDNEIDGIFASSDLIAAQVLQVCRKMGKRVPEDIKLIGFDDVLLSRLTTPPISTIHQPIKEMAEMAVDLVISSSEGKVVPKRTILPVSYIERESTK</sequence>
<evidence type="ECO:0000259" key="5">
    <source>
        <dbReference type="PROSITE" id="PS50932"/>
    </source>
</evidence>
<protein>
    <submittedName>
        <fullName evidence="6">Transcriptional regulator, LacI family</fullName>
    </submittedName>
</protein>
<dbReference type="InterPro" id="IPR010982">
    <property type="entry name" value="Lambda_DNA-bd_dom_sf"/>
</dbReference>
<keyword evidence="4" id="KW-0804">Transcription</keyword>
<evidence type="ECO:0000313" key="6">
    <source>
        <dbReference type="EMBL" id="SCX76940.1"/>
    </source>
</evidence>
<keyword evidence="1" id="KW-0678">Repressor</keyword>
<dbReference type="InterPro" id="IPR046335">
    <property type="entry name" value="LacI/GalR-like_sensor"/>
</dbReference>
<accession>A0A1G5AGE0</accession>
<gene>
    <name evidence="6" type="ORF">SAMN02910451_00223</name>
</gene>
<dbReference type="InterPro" id="IPR028082">
    <property type="entry name" value="Peripla_BP_I"/>
</dbReference>
<dbReference type="GO" id="GO:0003700">
    <property type="term" value="F:DNA-binding transcription factor activity"/>
    <property type="evidence" value="ECO:0007669"/>
    <property type="project" value="TreeGrafter"/>
</dbReference>
<dbReference type="Pfam" id="PF13377">
    <property type="entry name" value="Peripla_BP_3"/>
    <property type="match status" value="1"/>
</dbReference>
<dbReference type="PROSITE" id="PS50932">
    <property type="entry name" value="HTH_LACI_2"/>
    <property type="match status" value="1"/>
</dbReference>
<dbReference type="PANTHER" id="PTHR30146">
    <property type="entry name" value="LACI-RELATED TRANSCRIPTIONAL REPRESSOR"/>
    <property type="match status" value="1"/>
</dbReference>
<evidence type="ECO:0000256" key="2">
    <source>
        <dbReference type="ARBA" id="ARBA00023015"/>
    </source>
</evidence>
<organism evidence="6 7">
    <name type="scientific">Butyrivibrio hungatei</name>
    <dbReference type="NCBI Taxonomy" id="185008"/>
    <lineage>
        <taxon>Bacteria</taxon>
        <taxon>Bacillati</taxon>
        <taxon>Bacillota</taxon>
        <taxon>Clostridia</taxon>
        <taxon>Lachnospirales</taxon>
        <taxon>Lachnospiraceae</taxon>
        <taxon>Butyrivibrio</taxon>
    </lineage>
</organism>
<dbReference type="PANTHER" id="PTHR30146:SF95">
    <property type="entry name" value="RIBOSE OPERON REPRESSOR"/>
    <property type="match status" value="1"/>
</dbReference>
<dbReference type="InterPro" id="IPR000843">
    <property type="entry name" value="HTH_LacI"/>
</dbReference>
<evidence type="ECO:0000256" key="4">
    <source>
        <dbReference type="ARBA" id="ARBA00023163"/>
    </source>
</evidence>
<dbReference type="Gene3D" id="3.40.50.2300">
    <property type="match status" value="2"/>
</dbReference>
<evidence type="ECO:0000256" key="3">
    <source>
        <dbReference type="ARBA" id="ARBA00023125"/>
    </source>
</evidence>
<keyword evidence="3" id="KW-0238">DNA-binding</keyword>
<evidence type="ECO:0000313" key="7">
    <source>
        <dbReference type="Proteomes" id="UP000183047"/>
    </source>
</evidence>
<keyword evidence="7" id="KW-1185">Reference proteome</keyword>